<dbReference type="RefSeq" id="XP_002295157.1">
    <property type="nucleotide sequence ID" value="XM_002295121.1"/>
</dbReference>
<accession>B8CGB1</accession>
<evidence type="ECO:0000313" key="1">
    <source>
        <dbReference type="EMBL" id="EED87461.1"/>
    </source>
</evidence>
<name>B8CGB1_THAPS</name>
<protein>
    <submittedName>
        <fullName evidence="1">Chitinase</fullName>
    </submittedName>
</protein>
<proteinExistence type="predicted"/>
<dbReference type="Proteomes" id="UP000001449">
    <property type="component" value="Chromosome 23"/>
</dbReference>
<keyword evidence="2" id="KW-1185">Reference proteome</keyword>
<dbReference type="GeneID" id="7448883"/>
<reference evidence="1 2" key="1">
    <citation type="journal article" date="2004" name="Science">
        <title>The genome of the diatom Thalassiosira pseudonana: ecology, evolution, and metabolism.</title>
        <authorList>
            <person name="Armbrust E.V."/>
            <person name="Berges J.A."/>
            <person name="Bowler C."/>
            <person name="Green B.R."/>
            <person name="Martinez D."/>
            <person name="Putnam N.H."/>
            <person name="Zhou S."/>
            <person name="Allen A.E."/>
            <person name="Apt K.E."/>
            <person name="Bechner M."/>
            <person name="Brzezinski M.A."/>
            <person name="Chaal B.K."/>
            <person name="Chiovitti A."/>
            <person name="Davis A.K."/>
            <person name="Demarest M.S."/>
            <person name="Detter J.C."/>
            <person name="Glavina T."/>
            <person name="Goodstein D."/>
            <person name="Hadi M.Z."/>
            <person name="Hellsten U."/>
            <person name="Hildebrand M."/>
            <person name="Jenkins B.D."/>
            <person name="Jurka J."/>
            <person name="Kapitonov V.V."/>
            <person name="Kroger N."/>
            <person name="Lau W.W."/>
            <person name="Lane T.W."/>
            <person name="Larimer F.W."/>
            <person name="Lippmeier J.C."/>
            <person name="Lucas S."/>
            <person name="Medina M."/>
            <person name="Montsant A."/>
            <person name="Obornik M."/>
            <person name="Parker M.S."/>
            <person name="Palenik B."/>
            <person name="Pazour G.J."/>
            <person name="Richardson P.M."/>
            <person name="Rynearson T.A."/>
            <person name="Saito M.A."/>
            <person name="Schwartz D.C."/>
            <person name="Thamatrakoln K."/>
            <person name="Valentin K."/>
            <person name="Vardi A."/>
            <person name="Wilkerson F.P."/>
            <person name="Rokhsar D.S."/>
        </authorList>
    </citation>
    <scope>NUCLEOTIDE SEQUENCE [LARGE SCALE GENOMIC DNA]</scope>
    <source>
        <strain evidence="1 2">CCMP1335</strain>
    </source>
</reference>
<evidence type="ECO:0000313" key="2">
    <source>
        <dbReference type="Proteomes" id="UP000001449"/>
    </source>
</evidence>
<dbReference type="KEGG" id="tps:THAPSDRAFT_264902"/>
<dbReference type="InParanoid" id="B8CGB1"/>
<dbReference type="EMBL" id="CM000654">
    <property type="protein sequence ID" value="EED87461.1"/>
    <property type="molecule type" value="Genomic_DNA"/>
</dbReference>
<sequence>MDGVDMVMLTAETDANQVHVAAAVVEITTTVEFRGRTPIANVELLVLEEITPNVPQDNSATLTAQTVHSTMAFPTRTEHKKRVESRTITTTAELRGLLPIHNVEYRVAGGMMQSVLMAKHATLTAQTVHR</sequence>
<dbReference type="HOGENOM" id="CLU_1942347_0_0_1"/>
<dbReference type="PaxDb" id="35128-Thaps264902"/>
<reference evidence="1 2" key="2">
    <citation type="journal article" date="2008" name="Nature">
        <title>The Phaeodactylum genome reveals the evolutionary history of diatom genomes.</title>
        <authorList>
            <person name="Bowler C."/>
            <person name="Allen A.E."/>
            <person name="Badger J.H."/>
            <person name="Grimwood J."/>
            <person name="Jabbari K."/>
            <person name="Kuo A."/>
            <person name="Maheswari U."/>
            <person name="Martens C."/>
            <person name="Maumus F."/>
            <person name="Otillar R.P."/>
            <person name="Rayko E."/>
            <person name="Salamov A."/>
            <person name="Vandepoele K."/>
            <person name="Beszteri B."/>
            <person name="Gruber A."/>
            <person name="Heijde M."/>
            <person name="Katinka M."/>
            <person name="Mock T."/>
            <person name="Valentin K."/>
            <person name="Verret F."/>
            <person name="Berges J.A."/>
            <person name="Brownlee C."/>
            <person name="Cadoret J.P."/>
            <person name="Chiovitti A."/>
            <person name="Choi C.J."/>
            <person name="Coesel S."/>
            <person name="De Martino A."/>
            <person name="Detter J.C."/>
            <person name="Durkin C."/>
            <person name="Falciatore A."/>
            <person name="Fournet J."/>
            <person name="Haruta M."/>
            <person name="Huysman M.J."/>
            <person name="Jenkins B.D."/>
            <person name="Jiroutova K."/>
            <person name="Jorgensen R.E."/>
            <person name="Joubert Y."/>
            <person name="Kaplan A."/>
            <person name="Kroger N."/>
            <person name="Kroth P.G."/>
            <person name="La Roche J."/>
            <person name="Lindquist E."/>
            <person name="Lommer M."/>
            <person name="Martin-Jezequel V."/>
            <person name="Lopez P.J."/>
            <person name="Lucas S."/>
            <person name="Mangogna M."/>
            <person name="McGinnis K."/>
            <person name="Medlin L.K."/>
            <person name="Montsant A."/>
            <person name="Oudot-Le Secq M.P."/>
            <person name="Napoli C."/>
            <person name="Obornik M."/>
            <person name="Parker M.S."/>
            <person name="Petit J.L."/>
            <person name="Porcel B.M."/>
            <person name="Poulsen N."/>
            <person name="Robison M."/>
            <person name="Rychlewski L."/>
            <person name="Rynearson T.A."/>
            <person name="Schmutz J."/>
            <person name="Shapiro H."/>
            <person name="Siaut M."/>
            <person name="Stanley M."/>
            <person name="Sussman M.R."/>
            <person name="Taylor A.R."/>
            <person name="Vardi A."/>
            <person name="von Dassow P."/>
            <person name="Vyverman W."/>
            <person name="Willis A."/>
            <person name="Wyrwicz L.S."/>
            <person name="Rokhsar D.S."/>
            <person name="Weissenbach J."/>
            <person name="Armbrust E.V."/>
            <person name="Green B.R."/>
            <person name="Van de Peer Y."/>
            <person name="Grigoriev I.V."/>
        </authorList>
    </citation>
    <scope>NUCLEOTIDE SEQUENCE [LARGE SCALE GENOMIC DNA]</scope>
    <source>
        <strain evidence="1 2">CCMP1335</strain>
    </source>
</reference>
<organism evidence="1 2">
    <name type="scientific">Thalassiosira pseudonana</name>
    <name type="common">Marine diatom</name>
    <name type="synonym">Cyclotella nana</name>
    <dbReference type="NCBI Taxonomy" id="35128"/>
    <lineage>
        <taxon>Eukaryota</taxon>
        <taxon>Sar</taxon>
        <taxon>Stramenopiles</taxon>
        <taxon>Ochrophyta</taxon>
        <taxon>Bacillariophyta</taxon>
        <taxon>Coscinodiscophyceae</taxon>
        <taxon>Thalassiosirophycidae</taxon>
        <taxon>Thalassiosirales</taxon>
        <taxon>Thalassiosiraceae</taxon>
        <taxon>Thalassiosira</taxon>
    </lineage>
</organism>
<dbReference type="AlphaFoldDB" id="B8CGB1"/>
<gene>
    <name evidence="1" type="primary">cht1</name>
    <name evidence="1" type="ORF">THAPSDRAFT_264902</name>
</gene>